<evidence type="ECO:0000313" key="3">
    <source>
        <dbReference type="EMBL" id="HIR50734.1"/>
    </source>
</evidence>
<sequence length="76" mass="7984">MEENNPKKKKDEPEHEHGNRQALGLSLGLCFGVAFGAALDNLALGIALGLALGLCFGSCPPRKKQRKPGDDSGQAP</sequence>
<dbReference type="AlphaFoldDB" id="A0A9D1DHJ1"/>
<comment type="caution">
    <text evidence="3">The sequence shown here is derived from an EMBL/GenBank/DDBJ whole genome shotgun (WGS) entry which is preliminary data.</text>
</comment>
<keyword evidence="1" id="KW-0812">Transmembrane</keyword>
<dbReference type="EMBL" id="DVHE01000046">
    <property type="protein sequence ID" value="HIR50734.1"/>
    <property type="molecule type" value="Genomic_DNA"/>
</dbReference>
<feature type="domain" description="Glycine zipper-like" evidence="2">
    <location>
        <begin position="18"/>
        <end position="57"/>
    </location>
</feature>
<evidence type="ECO:0000259" key="2">
    <source>
        <dbReference type="Pfam" id="PF26273"/>
    </source>
</evidence>
<evidence type="ECO:0000313" key="4">
    <source>
        <dbReference type="Proteomes" id="UP000824239"/>
    </source>
</evidence>
<gene>
    <name evidence="3" type="ORF">IAA53_05540</name>
</gene>
<feature type="transmembrane region" description="Helical" evidence="1">
    <location>
        <begin position="43"/>
        <end position="59"/>
    </location>
</feature>
<reference evidence="3" key="1">
    <citation type="submission" date="2020-10" db="EMBL/GenBank/DDBJ databases">
        <authorList>
            <person name="Gilroy R."/>
        </authorList>
    </citation>
    <scope>NUCLEOTIDE SEQUENCE</scope>
    <source>
        <strain evidence="3">ChiBcec15-4380</strain>
    </source>
</reference>
<dbReference type="InterPro" id="IPR058598">
    <property type="entry name" value="Gly_zipper-like_dom"/>
</dbReference>
<dbReference type="Pfam" id="PF26273">
    <property type="entry name" value="Gly_zipper"/>
    <property type="match status" value="1"/>
</dbReference>
<dbReference type="Proteomes" id="UP000824239">
    <property type="component" value="Unassembled WGS sequence"/>
</dbReference>
<proteinExistence type="predicted"/>
<keyword evidence="1" id="KW-0472">Membrane</keyword>
<evidence type="ECO:0000256" key="1">
    <source>
        <dbReference type="SAM" id="Phobius"/>
    </source>
</evidence>
<name>A0A9D1DHJ1_9FIRM</name>
<reference evidence="3" key="2">
    <citation type="journal article" date="2021" name="PeerJ">
        <title>Extensive microbial diversity within the chicken gut microbiome revealed by metagenomics and culture.</title>
        <authorList>
            <person name="Gilroy R."/>
            <person name="Ravi A."/>
            <person name="Getino M."/>
            <person name="Pursley I."/>
            <person name="Horton D.L."/>
            <person name="Alikhan N.F."/>
            <person name="Baker D."/>
            <person name="Gharbi K."/>
            <person name="Hall N."/>
            <person name="Watson M."/>
            <person name="Adriaenssens E.M."/>
            <person name="Foster-Nyarko E."/>
            <person name="Jarju S."/>
            <person name="Secka A."/>
            <person name="Antonio M."/>
            <person name="Oren A."/>
            <person name="Chaudhuri R.R."/>
            <person name="La Ragione R."/>
            <person name="Hildebrand F."/>
            <person name="Pallen M.J."/>
        </authorList>
    </citation>
    <scope>NUCLEOTIDE SEQUENCE</scope>
    <source>
        <strain evidence="3">ChiBcec15-4380</strain>
    </source>
</reference>
<keyword evidence="1" id="KW-1133">Transmembrane helix</keyword>
<protein>
    <recommendedName>
        <fullName evidence="2">Glycine zipper-like domain-containing protein</fullName>
    </recommendedName>
</protein>
<accession>A0A9D1DHJ1</accession>
<organism evidence="3 4">
    <name type="scientific">Candidatus Avoscillospira avicola</name>
    <dbReference type="NCBI Taxonomy" id="2840706"/>
    <lineage>
        <taxon>Bacteria</taxon>
        <taxon>Bacillati</taxon>
        <taxon>Bacillota</taxon>
        <taxon>Clostridia</taxon>
        <taxon>Eubacteriales</taxon>
        <taxon>Oscillospiraceae</taxon>
        <taxon>Oscillospiraceae incertae sedis</taxon>
        <taxon>Candidatus Avoscillospira</taxon>
    </lineage>
</organism>